<dbReference type="InterPro" id="IPR051540">
    <property type="entry name" value="S-2-haloacid_dehalogenase"/>
</dbReference>
<evidence type="ECO:0000313" key="2">
    <source>
        <dbReference type="EMBL" id="PWY99084.1"/>
    </source>
</evidence>
<dbReference type="SFLD" id="SFLDG01129">
    <property type="entry name" value="C1.5:_HAD__Beta-PGM__Phosphata"/>
    <property type="match status" value="1"/>
</dbReference>
<dbReference type="EMBL" id="KZ819196">
    <property type="protein sequence ID" value="PWY99084.1"/>
    <property type="molecule type" value="Genomic_DNA"/>
</dbReference>
<dbReference type="InterPro" id="IPR036412">
    <property type="entry name" value="HAD-like_sf"/>
</dbReference>
<dbReference type="OrthoDB" id="2363873at2759"/>
<sequence>MSIRGVEALFFDVFGTVVDYMDTVTRALRREIEATSLPDAEISRALKEEYDWQHFTLIWRRGYMDETKRLAAIGNPERVTVDQMHLGILNRLLSQLPLPASNHSNGTAKVGGITIDVVSSSLSQAWSVEVRTRLNQVWHALEPWPDSVEGMTQLKKHFKIGTLTNGNLGLMVDMAKNGKLPWDFILTADLLGSFKPDPTMYKSAMRLLDIDPDSNPQKACMVAAHIYDLKAAKECGMTTVFVSHRWSEDSLPESGKPPFVDIVVSDLLELANLAQAPPK</sequence>
<dbReference type="InterPro" id="IPR023198">
    <property type="entry name" value="PGP-like_dom2"/>
</dbReference>
<name>A0A317XL99_9BASI</name>
<dbReference type="PANTHER" id="PTHR43316:SF3">
    <property type="entry name" value="HALOACID DEHALOGENASE, TYPE II (AFU_ORTHOLOGUE AFUA_2G07750)-RELATED"/>
    <property type="match status" value="1"/>
</dbReference>
<evidence type="ECO:0000313" key="3">
    <source>
        <dbReference type="Proteomes" id="UP000246740"/>
    </source>
</evidence>
<dbReference type="Gene3D" id="3.40.50.1000">
    <property type="entry name" value="HAD superfamily/HAD-like"/>
    <property type="match status" value="1"/>
</dbReference>
<dbReference type="SFLD" id="SFLDS00003">
    <property type="entry name" value="Haloacid_Dehalogenase"/>
    <property type="match status" value="1"/>
</dbReference>
<dbReference type="NCBIfam" id="TIGR01493">
    <property type="entry name" value="HAD-SF-IA-v2"/>
    <property type="match status" value="1"/>
</dbReference>
<dbReference type="InterPro" id="IPR006439">
    <property type="entry name" value="HAD-SF_hydro_IA"/>
</dbReference>
<dbReference type="InParanoid" id="A0A317XL99"/>
<dbReference type="Proteomes" id="UP000246740">
    <property type="component" value="Unassembled WGS sequence"/>
</dbReference>
<organism evidence="2 3">
    <name type="scientific">Testicularia cyperi</name>
    <dbReference type="NCBI Taxonomy" id="1882483"/>
    <lineage>
        <taxon>Eukaryota</taxon>
        <taxon>Fungi</taxon>
        <taxon>Dikarya</taxon>
        <taxon>Basidiomycota</taxon>
        <taxon>Ustilaginomycotina</taxon>
        <taxon>Ustilaginomycetes</taxon>
        <taxon>Ustilaginales</taxon>
        <taxon>Anthracoideaceae</taxon>
        <taxon>Testicularia</taxon>
    </lineage>
</organism>
<dbReference type="PANTHER" id="PTHR43316">
    <property type="entry name" value="HYDROLASE, HALOACID DELAHOGENASE-RELATED"/>
    <property type="match status" value="1"/>
</dbReference>
<dbReference type="GO" id="GO:0016791">
    <property type="term" value="F:phosphatase activity"/>
    <property type="evidence" value="ECO:0007669"/>
    <property type="project" value="UniProtKB-ARBA"/>
</dbReference>
<protein>
    <submittedName>
        <fullName evidence="2">Haloacid dehalogenase</fullName>
    </submittedName>
</protein>
<proteinExistence type="predicted"/>
<dbReference type="STRING" id="1882483.A0A317XL99"/>
<reference evidence="2 3" key="1">
    <citation type="journal article" date="2018" name="Mol. Biol. Evol.">
        <title>Broad Genomic Sampling Reveals a Smut Pathogenic Ancestry of the Fungal Clade Ustilaginomycotina.</title>
        <authorList>
            <person name="Kijpornyongpan T."/>
            <person name="Mondo S.J."/>
            <person name="Barry K."/>
            <person name="Sandor L."/>
            <person name="Lee J."/>
            <person name="Lipzen A."/>
            <person name="Pangilinan J."/>
            <person name="LaButti K."/>
            <person name="Hainaut M."/>
            <person name="Henrissat B."/>
            <person name="Grigoriev I.V."/>
            <person name="Spatafora J.W."/>
            <person name="Aime M.C."/>
        </authorList>
    </citation>
    <scope>NUCLEOTIDE SEQUENCE [LARGE SCALE GENOMIC DNA]</scope>
    <source>
        <strain evidence="2 3">MCA 3645</strain>
    </source>
</reference>
<dbReference type="Gene3D" id="1.10.150.240">
    <property type="entry name" value="Putative phosphatase, domain 2"/>
    <property type="match status" value="1"/>
</dbReference>
<keyword evidence="1" id="KW-0378">Hydrolase</keyword>
<gene>
    <name evidence="2" type="ORF">BCV70DRAFT_201303</name>
</gene>
<evidence type="ECO:0000256" key="1">
    <source>
        <dbReference type="ARBA" id="ARBA00022801"/>
    </source>
</evidence>
<dbReference type="AlphaFoldDB" id="A0A317XL99"/>
<dbReference type="InterPro" id="IPR023214">
    <property type="entry name" value="HAD_sf"/>
</dbReference>
<dbReference type="Pfam" id="PF00702">
    <property type="entry name" value="Hydrolase"/>
    <property type="match status" value="1"/>
</dbReference>
<dbReference type="SUPFAM" id="SSF56784">
    <property type="entry name" value="HAD-like"/>
    <property type="match status" value="1"/>
</dbReference>
<accession>A0A317XL99</accession>
<keyword evidence="3" id="KW-1185">Reference proteome</keyword>